<accession>A0A8E6B946</accession>
<dbReference type="AlphaFoldDB" id="A0A8E6B946"/>
<keyword evidence="2" id="KW-1185">Reference proteome</keyword>
<sequence>MTGNILIRCPAMAVLSTWRCWIRECQQLVCPDNEIVLEDGTKIEFTLIIPKVLVRWKSWGKWLVDEVTAEGVTQYGGRISLTLDESR</sequence>
<reference evidence="1" key="1">
    <citation type="submission" date="2021-05" db="EMBL/GenBank/DDBJ databases">
        <title>Complete genome sequence of the cellulolytic planctomycete Telmatocola sphagniphila SP2T and characterization of the first cellulase from planctomycetes.</title>
        <authorList>
            <person name="Rakitin A.L."/>
            <person name="Beletsky A.V."/>
            <person name="Naumoff D.G."/>
            <person name="Kulichevskaya I.S."/>
            <person name="Mardanov A.V."/>
            <person name="Ravin N.V."/>
            <person name="Dedysh S.N."/>
        </authorList>
    </citation>
    <scope>NUCLEOTIDE SEQUENCE</scope>
    <source>
        <strain evidence="1">SP2T</strain>
    </source>
</reference>
<organism evidence="1 2">
    <name type="scientific">Telmatocola sphagniphila</name>
    <dbReference type="NCBI Taxonomy" id="1123043"/>
    <lineage>
        <taxon>Bacteria</taxon>
        <taxon>Pseudomonadati</taxon>
        <taxon>Planctomycetota</taxon>
        <taxon>Planctomycetia</taxon>
        <taxon>Gemmatales</taxon>
        <taxon>Gemmataceae</taxon>
    </lineage>
</organism>
<gene>
    <name evidence="1" type="ORF">KIH39_09055</name>
</gene>
<dbReference type="EMBL" id="CP074694">
    <property type="protein sequence ID" value="QVL34036.1"/>
    <property type="molecule type" value="Genomic_DNA"/>
</dbReference>
<evidence type="ECO:0000313" key="1">
    <source>
        <dbReference type="EMBL" id="QVL34036.1"/>
    </source>
</evidence>
<protein>
    <submittedName>
        <fullName evidence="1">Uncharacterized protein</fullName>
    </submittedName>
</protein>
<evidence type="ECO:0000313" key="2">
    <source>
        <dbReference type="Proteomes" id="UP000676194"/>
    </source>
</evidence>
<dbReference type="Proteomes" id="UP000676194">
    <property type="component" value="Chromosome"/>
</dbReference>
<name>A0A8E6B946_9BACT</name>
<proteinExistence type="predicted"/>
<dbReference type="KEGG" id="tsph:KIH39_09055"/>
<dbReference type="RefSeq" id="WP_213499010.1">
    <property type="nucleotide sequence ID" value="NZ_CP074694.1"/>
</dbReference>